<dbReference type="Proteomes" id="UP000198940">
    <property type="component" value="Unassembled WGS sequence"/>
</dbReference>
<dbReference type="Proteomes" id="UP000184031">
    <property type="component" value="Unassembled WGS sequence"/>
</dbReference>
<keyword evidence="1" id="KW-0732">Signal</keyword>
<evidence type="ECO:0000256" key="1">
    <source>
        <dbReference type="SAM" id="SignalP"/>
    </source>
</evidence>
<keyword evidence="5" id="KW-1185">Reference proteome</keyword>
<dbReference type="EMBL" id="FOKU01000003">
    <property type="protein sequence ID" value="SFB84645.1"/>
    <property type="molecule type" value="Genomic_DNA"/>
</dbReference>
<evidence type="ECO:0000313" key="2">
    <source>
        <dbReference type="EMBL" id="SFB84645.1"/>
    </source>
</evidence>
<evidence type="ECO:0008006" key="6">
    <source>
        <dbReference type="Google" id="ProtNLM"/>
    </source>
</evidence>
<evidence type="ECO:0000313" key="3">
    <source>
        <dbReference type="EMBL" id="SHK50664.1"/>
    </source>
</evidence>
<dbReference type="EMBL" id="FRAT01000003">
    <property type="protein sequence ID" value="SHK50664.1"/>
    <property type="molecule type" value="Genomic_DNA"/>
</dbReference>
<organism evidence="3 4">
    <name type="scientific">Flagellimonas taeanensis</name>
    <dbReference type="NCBI Taxonomy" id="1005926"/>
    <lineage>
        <taxon>Bacteria</taxon>
        <taxon>Pseudomonadati</taxon>
        <taxon>Bacteroidota</taxon>
        <taxon>Flavobacteriia</taxon>
        <taxon>Flavobacteriales</taxon>
        <taxon>Flavobacteriaceae</taxon>
        <taxon>Flagellimonas</taxon>
    </lineage>
</organism>
<name>A0A1M6T152_9FLAO</name>
<comment type="caution">
    <text evidence="3">The sequence shown here is derived from an EMBL/GenBank/DDBJ whole genome shotgun (WGS) entry which is preliminary data.</text>
</comment>
<proteinExistence type="predicted"/>
<accession>A0A1M6T152</accession>
<dbReference type="STRING" id="1055723.SAMN05216293_1179"/>
<gene>
    <name evidence="2" type="ORF">SAMN04487891_10318</name>
    <name evidence="3" type="ORF">SAMN05216293_1179</name>
</gene>
<evidence type="ECO:0000313" key="5">
    <source>
        <dbReference type="Proteomes" id="UP000198940"/>
    </source>
</evidence>
<feature type="chain" id="PRO_5009920993" description="Carboxypeptidase regulatory-like domain-containing protein" evidence="1">
    <location>
        <begin position="24"/>
        <end position="211"/>
    </location>
</feature>
<sequence>MQKTSLLLSLILLTIIGSTNLSAQYKQEEYQKHPLQRIFPQQPFDSVAARNSLAKGPTTIKGVAFTKPTNNLGFKAPLAEKIYANHIIVELFPYTRYFEEWYELKRKKENVKKNRIVYMDSIAYAHRLYCETNSRGEFTFPEIKPGKYIIMGTLPWTSSGYQDQYTGSGYGSYGGRVDYYDRQYYSVSHSDFLIQVITVEPDTEIVKVKLK</sequence>
<dbReference type="OrthoDB" id="6058208at2"/>
<evidence type="ECO:0000313" key="4">
    <source>
        <dbReference type="Proteomes" id="UP000184031"/>
    </source>
</evidence>
<reference evidence="3 4" key="1">
    <citation type="submission" date="2016-11" db="EMBL/GenBank/DDBJ databases">
        <authorList>
            <person name="Varghese N."/>
            <person name="Submissions S."/>
        </authorList>
    </citation>
    <scope>NUCLEOTIDE SEQUENCE [LARGE SCALE GENOMIC DNA]</scope>
    <source>
        <strain evidence="3 4">CGMCC 1.12174</strain>
        <strain evidence="2 5">DSM 26351</strain>
    </source>
</reference>
<dbReference type="SUPFAM" id="SSF117074">
    <property type="entry name" value="Hypothetical protein PA1324"/>
    <property type="match status" value="1"/>
</dbReference>
<protein>
    <recommendedName>
        <fullName evidence="6">Carboxypeptidase regulatory-like domain-containing protein</fullName>
    </recommendedName>
</protein>
<feature type="signal peptide" evidence="1">
    <location>
        <begin position="1"/>
        <end position="23"/>
    </location>
</feature>
<dbReference type="AlphaFoldDB" id="A0A1M6T152"/>
<dbReference type="RefSeq" id="WP_072878676.1">
    <property type="nucleotide sequence ID" value="NZ_FOKU01000003.1"/>
</dbReference>